<evidence type="ECO:0000256" key="1">
    <source>
        <dbReference type="SAM" id="SignalP"/>
    </source>
</evidence>
<evidence type="ECO:0000313" key="3">
    <source>
        <dbReference type="Proteomes" id="UP000182284"/>
    </source>
</evidence>
<dbReference type="OrthoDB" id="7742622at2"/>
<keyword evidence="1" id="KW-0732">Signal</keyword>
<dbReference type="AlphaFoldDB" id="A0A1G7UZ41"/>
<reference evidence="2 3" key="1">
    <citation type="submission" date="2016-10" db="EMBL/GenBank/DDBJ databases">
        <authorList>
            <person name="de Groot N.N."/>
        </authorList>
    </citation>
    <scope>NUCLEOTIDE SEQUENCE [LARGE SCALE GENOMIC DNA]</scope>
    <source>
        <strain evidence="2 3">DSM 27375</strain>
    </source>
</reference>
<organism evidence="2 3">
    <name type="scientific">Celeribacter baekdonensis</name>
    <dbReference type="NCBI Taxonomy" id="875171"/>
    <lineage>
        <taxon>Bacteria</taxon>
        <taxon>Pseudomonadati</taxon>
        <taxon>Pseudomonadota</taxon>
        <taxon>Alphaproteobacteria</taxon>
        <taxon>Rhodobacterales</taxon>
        <taxon>Roseobacteraceae</taxon>
        <taxon>Celeribacter</taxon>
    </lineage>
</organism>
<evidence type="ECO:0000313" key="2">
    <source>
        <dbReference type="EMBL" id="SDG52757.1"/>
    </source>
</evidence>
<dbReference type="Proteomes" id="UP000182284">
    <property type="component" value="Unassembled WGS sequence"/>
</dbReference>
<accession>A0A1G7UZ41</accession>
<feature type="signal peptide" evidence="1">
    <location>
        <begin position="1"/>
        <end position="21"/>
    </location>
</feature>
<dbReference type="RefSeq" id="WP_074647534.1">
    <property type="nucleotide sequence ID" value="NZ_FNBL01000031.1"/>
</dbReference>
<proteinExistence type="predicted"/>
<sequence>MQFHKALICSAIILTASPAVASAWEHEHERGVDLYRTENAGVVVSLVCDPNTVYGTTESAVLIEAGDNPDLSAEVGFSFPDGNRIGAAMVHGRYGKATANPVEWETLLAGFRAHQTVTVTIGDSSTEVELGDPMPFTCL</sequence>
<name>A0A1G7UZ41_9RHOB</name>
<dbReference type="EMBL" id="FNBL01000031">
    <property type="protein sequence ID" value="SDG52757.1"/>
    <property type="molecule type" value="Genomic_DNA"/>
</dbReference>
<feature type="chain" id="PRO_5010237968" evidence="1">
    <location>
        <begin position="22"/>
        <end position="139"/>
    </location>
</feature>
<gene>
    <name evidence="2" type="ORF">SAMN04488117_1315</name>
</gene>
<protein>
    <submittedName>
        <fullName evidence="2">Uncharacterized protein</fullName>
    </submittedName>
</protein>